<reference evidence="2 3" key="1">
    <citation type="submission" date="2018-10" db="EMBL/GenBank/DDBJ databases">
        <title>Phylogenomics of Brevibacillus.</title>
        <authorList>
            <person name="Dunlap C."/>
        </authorList>
    </citation>
    <scope>NUCLEOTIDE SEQUENCE [LARGE SCALE GENOMIC DNA]</scope>
    <source>
        <strain evidence="2 3">DSM 100115</strain>
    </source>
</reference>
<dbReference type="RefSeq" id="WP_122905005.1">
    <property type="nucleotide sequence ID" value="NZ_RHHS01000028.1"/>
</dbReference>
<dbReference type="EMBL" id="RHHS01000028">
    <property type="protein sequence ID" value="RNB56541.1"/>
    <property type="molecule type" value="Genomic_DNA"/>
</dbReference>
<feature type="transmembrane region" description="Helical" evidence="1">
    <location>
        <begin position="63"/>
        <end position="81"/>
    </location>
</feature>
<keyword evidence="1" id="KW-1133">Transmembrane helix</keyword>
<dbReference type="InterPro" id="IPR007404">
    <property type="entry name" value="YdjM-like"/>
</dbReference>
<dbReference type="AlphaFoldDB" id="A0A3M8AZA9"/>
<feature type="transmembrane region" description="Helical" evidence="1">
    <location>
        <begin position="174"/>
        <end position="193"/>
    </location>
</feature>
<name>A0A3M8AZA9_9BACL</name>
<feature type="transmembrane region" description="Helical" evidence="1">
    <location>
        <begin position="87"/>
        <end position="103"/>
    </location>
</feature>
<sequence>MLGRTHMTVAVAAYCTYNLPRQWDELPLWAMGLGTAIFSSLLPDITEPRSRMGGMLMPFIPSWLRPVVLLVLGGMLVYYGWVNREPLFMAIGVVLLLLVLVKNRESPTHGFVGIGVVVACAWLYQPNLWMPVLIGYGSHLALDFISEKIALFSPLSSRRYGVTLFQTGSTAERLLVQWGATVYTAWIIIQSYLPG</sequence>
<accession>A0A3M8AZA9</accession>
<evidence type="ECO:0000256" key="1">
    <source>
        <dbReference type="SAM" id="Phobius"/>
    </source>
</evidence>
<keyword evidence="1" id="KW-0472">Membrane</keyword>
<evidence type="ECO:0008006" key="4">
    <source>
        <dbReference type="Google" id="ProtNLM"/>
    </source>
</evidence>
<dbReference type="Proteomes" id="UP000268829">
    <property type="component" value="Unassembled WGS sequence"/>
</dbReference>
<feature type="transmembrane region" description="Helical" evidence="1">
    <location>
        <begin position="110"/>
        <end position="127"/>
    </location>
</feature>
<evidence type="ECO:0000313" key="2">
    <source>
        <dbReference type="EMBL" id="RNB56541.1"/>
    </source>
</evidence>
<organism evidence="2 3">
    <name type="scientific">Brevibacillus gelatini</name>
    <dbReference type="NCBI Taxonomy" id="1655277"/>
    <lineage>
        <taxon>Bacteria</taxon>
        <taxon>Bacillati</taxon>
        <taxon>Bacillota</taxon>
        <taxon>Bacilli</taxon>
        <taxon>Bacillales</taxon>
        <taxon>Paenibacillaceae</taxon>
        <taxon>Brevibacillus</taxon>
    </lineage>
</organism>
<keyword evidence="1" id="KW-0812">Transmembrane</keyword>
<keyword evidence="3" id="KW-1185">Reference proteome</keyword>
<proteinExistence type="predicted"/>
<dbReference type="Pfam" id="PF04307">
    <property type="entry name" value="YdjM"/>
    <property type="match status" value="1"/>
</dbReference>
<protein>
    <recommendedName>
        <fullName evidence="4">Metal-dependent hydrolase</fullName>
    </recommendedName>
</protein>
<comment type="caution">
    <text evidence="2">The sequence shown here is derived from an EMBL/GenBank/DDBJ whole genome shotgun (WGS) entry which is preliminary data.</text>
</comment>
<gene>
    <name evidence="2" type="ORF">EDM57_12095</name>
</gene>
<dbReference type="OrthoDB" id="2706144at2"/>
<evidence type="ECO:0000313" key="3">
    <source>
        <dbReference type="Proteomes" id="UP000268829"/>
    </source>
</evidence>